<dbReference type="SUPFAM" id="SSF50447">
    <property type="entry name" value="Translation proteins"/>
    <property type="match status" value="1"/>
</dbReference>
<dbReference type="PANTHER" id="PTHR43261:SF1">
    <property type="entry name" value="RIBOSOME-RELEASING FACTOR 2, MITOCHONDRIAL"/>
    <property type="match status" value="1"/>
</dbReference>
<dbReference type="CDD" id="cd01514">
    <property type="entry name" value="Elongation_Factor_C"/>
    <property type="match status" value="1"/>
</dbReference>
<reference evidence="6 7" key="1">
    <citation type="submission" date="2017-09" db="EMBL/GenBank/DDBJ databases">
        <title>Genome sequencing of Besnoitia besnoiti strain Bb-Ger1.</title>
        <authorList>
            <person name="Schares G."/>
            <person name="Venepally P."/>
            <person name="Lorenzi H.A."/>
        </authorList>
    </citation>
    <scope>NUCLEOTIDE SEQUENCE [LARGE SCALE GENOMIC DNA]</scope>
    <source>
        <strain evidence="6 7">Bb-Ger1</strain>
    </source>
</reference>
<dbReference type="InterPro" id="IPR053905">
    <property type="entry name" value="EF-G-like_DII"/>
</dbReference>
<dbReference type="Pfam" id="PF22042">
    <property type="entry name" value="EF-G_D2"/>
    <property type="match status" value="1"/>
</dbReference>
<dbReference type="AlphaFoldDB" id="A0A2A9MNL8"/>
<dbReference type="Gene3D" id="3.30.70.240">
    <property type="match status" value="1"/>
</dbReference>
<dbReference type="InterPro" id="IPR031157">
    <property type="entry name" value="G_TR_CS"/>
</dbReference>
<dbReference type="PRINTS" id="PR00315">
    <property type="entry name" value="ELONGATNFCT"/>
</dbReference>
<dbReference type="GO" id="GO:0032790">
    <property type="term" value="P:ribosome disassembly"/>
    <property type="evidence" value="ECO:0007669"/>
    <property type="project" value="TreeGrafter"/>
</dbReference>
<dbReference type="PROSITE" id="PS00301">
    <property type="entry name" value="G_TR_1"/>
    <property type="match status" value="1"/>
</dbReference>
<evidence type="ECO:0000256" key="4">
    <source>
        <dbReference type="SAM" id="MobiDB-lite"/>
    </source>
</evidence>
<name>A0A2A9MNL8_BESBE</name>
<dbReference type="NCBIfam" id="TIGR00231">
    <property type="entry name" value="small_GTP"/>
    <property type="match status" value="1"/>
</dbReference>
<organism evidence="6 7">
    <name type="scientific">Besnoitia besnoiti</name>
    <name type="common">Apicomplexan protozoan</name>
    <dbReference type="NCBI Taxonomy" id="94643"/>
    <lineage>
        <taxon>Eukaryota</taxon>
        <taxon>Sar</taxon>
        <taxon>Alveolata</taxon>
        <taxon>Apicomplexa</taxon>
        <taxon>Conoidasida</taxon>
        <taxon>Coccidia</taxon>
        <taxon>Eucoccidiorida</taxon>
        <taxon>Eimeriorina</taxon>
        <taxon>Sarcocystidae</taxon>
        <taxon>Besnoitia</taxon>
    </lineage>
</organism>
<protein>
    <submittedName>
        <fullName evidence="6">Elongation factor G C-terminus domain-containing protein</fullName>
    </submittedName>
</protein>
<dbReference type="GO" id="GO:0032543">
    <property type="term" value="P:mitochondrial translation"/>
    <property type="evidence" value="ECO:0007669"/>
    <property type="project" value="TreeGrafter"/>
</dbReference>
<dbReference type="EMBL" id="NWUJ01000002">
    <property type="protein sequence ID" value="PFH37497.1"/>
    <property type="molecule type" value="Genomic_DNA"/>
</dbReference>
<keyword evidence="6" id="KW-0251">Elongation factor</keyword>
<dbReference type="Pfam" id="PF14492">
    <property type="entry name" value="EFG_III"/>
    <property type="match status" value="1"/>
</dbReference>
<dbReference type="Proteomes" id="UP000224006">
    <property type="component" value="Chromosome II"/>
</dbReference>
<evidence type="ECO:0000256" key="2">
    <source>
        <dbReference type="ARBA" id="ARBA00022917"/>
    </source>
</evidence>
<evidence type="ECO:0000256" key="3">
    <source>
        <dbReference type="ARBA" id="ARBA00023134"/>
    </source>
</evidence>
<dbReference type="SUPFAM" id="SSF52540">
    <property type="entry name" value="P-loop containing nucleoside triphosphate hydrolases"/>
    <property type="match status" value="1"/>
</dbReference>
<dbReference type="SUPFAM" id="SSF54980">
    <property type="entry name" value="EF-G C-terminal domain-like"/>
    <property type="match status" value="2"/>
</dbReference>
<dbReference type="InterPro" id="IPR035647">
    <property type="entry name" value="EFG_III/V"/>
</dbReference>
<feature type="domain" description="Tr-type G" evidence="5">
    <location>
        <begin position="2"/>
        <end position="377"/>
    </location>
</feature>
<dbReference type="Pfam" id="PF00009">
    <property type="entry name" value="GTP_EFTU"/>
    <property type="match status" value="1"/>
</dbReference>
<sequence>MKKLRTFGIFAHIDAGKTTTTEAFLLEAGQIARKGNIGDGTTTMDFMTQERARGITIQSAATCFRWGSSFFQLIDTPGHVDFSAEVQLALCAVDGACVLLDASRGVEAQTRAIWKALTSSSHHISKLIFVNKMDRDGVDMDVCLDAVRERLNAWPLQVNSIYRLPRAAWDLLGRAQAEKAGLQKKVHSVAPQAIIDLATLQTSLYPPVCGALDGSTPPLPVTYSPPPHVLAELFVASPTSSLSSKSSPSSSAAPLSPPFSPSPSSSESVWVWWRDARVVQDVRSRRAKLLEEASLLDDEFEAFWTRAAAAEAGDGGLEAAAARAADAAGVLRAELHGALKRIVLADQGVPVLFGSSFFSRGVTHLLDAVAALLPSPLERPPLRASSAAPPAAPPCLSACGSFLLPHRSGAASCVAFKVYPDGKGGRIAFVRVLSGRITPRTALFNSTKQCREPAACGNSVRRLYRIKADAYEAVSSLSSGDIGAIRGLTSVTAGDLLQAASACCPAFSLPILAPFQRHLAPGSPQTAGPAAAPGAPAPLHAAFSTLHSLSPVCFSAIECGNAREETEVGEALAAASLSDVALKFEKEEGGKFTLWGMGQLHLQVVQARLREEFGLSVEFGPLEIAYRELLLQPVRGALTYSPAGGSAASFEIAFSLLPLPLTPAEQRLSALLSRQEDPALLAMARVEALPLASAVSPPSATAVPSLSGFTHATNLFFSLSPEAETDVTEAELQGKKGVHSRRGASHGGASHGALAEGGALLQAIREAVVYAAGAGPLLSYPLDCLHIRLERLRPNGPQALLTPPAVSAASAQLLRLLLRTGKGERARGSEDEDSQEETDLRERVAMLEPVMHLEICSPAKNLGALMKDLTQQRRASIVSISAAAGESAEGCEAASIGDAPGGEAPATSGELKITGGDENGMMELHAVVPLRCMEDYSSVLRALSHGQAHFQLRPLGYGRLSPCDEEELLDRYGCEHVSLASSRGAASQFADFLKR</sequence>
<dbReference type="OrthoDB" id="364892at2759"/>
<gene>
    <name evidence="6" type="ORF">BESB_039550</name>
</gene>
<accession>A0A2A9MNL8</accession>
<evidence type="ECO:0000256" key="1">
    <source>
        <dbReference type="ARBA" id="ARBA00022741"/>
    </source>
</evidence>
<dbReference type="InterPro" id="IPR005225">
    <property type="entry name" value="Small_GTP-bd"/>
</dbReference>
<keyword evidence="1" id="KW-0547">Nucleotide-binding</keyword>
<evidence type="ECO:0000259" key="5">
    <source>
        <dbReference type="PROSITE" id="PS51722"/>
    </source>
</evidence>
<dbReference type="PROSITE" id="PS51722">
    <property type="entry name" value="G_TR_2"/>
    <property type="match status" value="1"/>
</dbReference>
<proteinExistence type="predicted"/>
<keyword evidence="2" id="KW-0648">Protein biosynthesis</keyword>
<dbReference type="Gene3D" id="3.40.50.300">
    <property type="entry name" value="P-loop containing nucleotide triphosphate hydrolases"/>
    <property type="match status" value="1"/>
</dbReference>
<feature type="compositionally biased region" description="Low complexity" evidence="4">
    <location>
        <begin position="245"/>
        <end position="254"/>
    </location>
</feature>
<dbReference type="GO" id="GO:0005739">
    <property type="term" value="C:mitochondrion"/>
    <property type="evidence" value="ECO:0007669"/>
    <property type="project" value="TreeGrafter"/>
</dbReference>
<dbReference type="RefSeq" id="XP_029221506.1">
    <property type="nucleotide sequence ID" value="XM_029362541.1"/>
</dbReference>
<dbReference type="InterPro" id="IPR041095">
    <property type="entry name" value="EFG_II"/>
</dbReference>
<dbReference type="InterPro" id="IPR027417">
    <property type="entry name" value="P-loop_NTPase"/>
</dbReference>
<evidence type="ECO:0000313" key="7">
    <source>
        <dbReference type="Proteomes" id="UP000224006"/>
    </source>
</evidence>
<dbReference type="InterPro" id="IPR009000">
    <property type="entry name" value="Transl_B-barrel_sf"/>
</dbReference>
<dbReference type="VEuPathDB" id="ToxoDB:BESB_039550"/>
<keyword evidence="3" id="KW-0342">GTP-binding</keyword>
<dbReference type="Gene3D" id="3.30.70.870">
    <property type="entry name" value="Elongation Factor G (Translational Gtpase), domain 3"/>
    <property type="match status" value="1"/>
</dbReference>
<comment type="caution">
    <text evidence="6">The sequence shown here is derived from an EMBL/GenBank/DDBJ whole genome shotgun (WGS) entry which is preliminary data.</text>
</comment>
<keyword evidence="7" id="KW-1185">Reference proteome</keyword>
<dbReference type="STRING" id="94643.A0A2A9MNL8"/>
<evidence type="ECO:0000313" key="6">
    <source>
        <dbReference type="EMBL" id="PFH37497.1"/>
    </source>
</evidence>
<dbReference type="PANTHER" id="PTHR43261">
    <property type="entry name" value="TRANSLATION ELONGATION FACTOR G-RELATED"/>
    <property type="match status" value="1"/>
</dbReference>
<dbReference type="Gene3D" id="2.40.30.10">
    <property type="entry name" value="Translation factors"/>
    <property type="match status" value="1"/>
</dbReference>
<dbReference type="GO" id="GO:0003746">
    <property type="term" value="F:translation elongation factor activity"/>
    <property type="evidence" value="ECO:0007669"/>
    <property type="project" value="UniProtKB-KW"/>
</dbReference>
<dbReference type="GO" id="GO:0003924">
    <property type="term" value="F:GTPase activity"/>
    <property type="evidence" value="ECO:0007669"/>
    <property type="project" value="InterPro"/>
</dbReference>
<dbReference type="GO" id="GO:0005525">
    <property type="term" value="F:GTP binding"/>
    <property type="evidence" value="ECO:0007669"/>
    <property type="project" value="UniProtKB-KW"/>
</dbReference>
<dbReference type="KEGG" id="bbes:BESB_039550"/>
<feature type="region of interest" description="Disordered" evidence="4">
    <location>
        <begin position="245"/>
        <end position="266"/>
    </location>
</feature>
<dbReference type="InterPro" id="IPR000795">
    <property type="entry name" value="T_Tr_GTP-bd_dom"/>
</dbReference>
<dbReference type="GeneID" id="40308936"/>